<keyword evidence="3" id="KW-1185">Reference proteome</keyword>
<dbReference type="RefSeq" id="WP_141602203.1">
    <property type="nucleotide sequence ID" value="NZ_JARMSB010000008.1"/>
</dbReference>
<dbReference type="AlphaFoldDB" id="A0A540V2D4"/>
<accession>A0A540V2D4</accession>
<dbReference type="Proteomes" id="UP000315753">
    <property type="component" value="Unassembled WGS sequence"/>
</dbReference>
<evidence type="ECO:0000313" key="3">
    <source>
        <dbReference type="Proteomes" id="UP000315753"/>
    </source>
</evidence>
<proteinExistence type="predicted"/>
<sequence>MPGGNQSHQGWICGQPGRKKIGESALEPCNLSLENRSRSGRLPEVRPAIGDDDWQRDFPMADSSAMQPPAADSGARLPPVFAGGDLHCR</sequence>
<reference evidence="2 3" key="1">
    <citation type="submission" date="2019-06" db="EMBL/GenBank/DDBJ databases">
        <title>Genome sequence of Ureibacillus terrenus.</title>
        <authorList>
            <person name="Maclea K.S."/>
            <person name="Simoes M."/>
        </authorList>
    </citation>
    <scope>NUCLEOTIDE SEQUENCE [LARGE SCALE GENOMIC DNA]</scope>
    <source>
        <strain evidence="2 3">ATCC BAA-384</strain>
    </source>
</reference>
<evidence type="ECO:0000256" key="1">
    <source>
        <dbReference type="SAM" id="MobiDB-lite"/>
    </source>
</evidence>
<evidence type="ECO:0000313" key="2">
    <source>
        <dbReference type="EMBL" id="TQE90912.1"/>
    </source>
</evidence>
<dbReference type="EMBL" id="VIGD01000008">
    <property type="protein sequence ID" value="TQE90912.1"/>
    <property type="molecule type" value="Genomic_DNA"/>
</dbReference>
<name>A0A540V2D4_9BACL</name>
<feature type="region of interest" description="Disordered" evidence="1">
    <location>
        <begin position="33"/>
        <end position="89"/>
    </location>
</feature>
<feature type="compositionally biased region" description="Basic and acidic residues" evidence="1">
    <location>
        <begin position="35"/>
        <end position="44"/>
    </location>
</feature>
<comment type="caution">
    <text evidence="2">The sequence shown here is derived from an EMBL/GenBank/DDBJ whole genome shotgun (WGS) entry which is preliminary data.</text>
</comment>
<organism evidence="2 3">
    <name type="scientific">Ureibacillus terrenus</name>
    <dbReference type="NCBI Taxonomy" id="118246"/>
    <lineage>
        <taxon>Bacteria</taxon>
        <taxon>Bacillati</taxon>
        <taxon>Bacillota</taxon>
        <taxon>Bacilli</taxon>
        <taxon>Bacillales</taxon>
        <taxon>Caryophanaceae</taxon>
        <taxon>Ureibacillus</taxon>
    </lineage>
</organism>
<protein>
    <submittedName>
        <fullName evidence="2">Uncharacterized protein</fullName>
    </submittedName>
</protein>
<gene>
    <name evidence="2" type="ORF">FKZ59_07855</name>
</gene>